<dbReference type="Proteomes" id="UP000813463">
    <property type="component" value="Chromosome 1"/>
</dbReference>
<dbReference type="AlphaFoldDB" id="A0A9R0JKS1"/>
<organism evidence="2 3">
    <name type="scientific">Spinacia oleracea</name>
    <name type="common">Spinach</name>
    <dbReference type="NCBI Taxonomy" id="3562"/>
    <lineage>
        <taxon>Eukaryota</taxon>
        <taxon>Viridiplantae</taxon>
        <taxon>Streptophyta</taxon>
        <taxon>Embryophyta</taxon>
        <taxon>Tracheophyta</taxon>
        <taxon>Spermatophyta</taxon>
        <taxon>Magnoliopsida</taxon>
        <taxon>eudicotyledons</taxon>
        <taxon>Gunneridae</taxon>
        <taxon>Pentapetalae</taxon>
        <taxon>Caryophyllales</taxon>
        <taxon>Chenopodiaceae</taxon>
        <taxon>Chenopodioideae</taxon>
        <taxon>Anserineae</taxon>
        <taxon>Spinacia</taxon>
    </lineage>
</organism>
<reference evidence="3" key="2">
    <citation type="submission" date="2025-08" db="UniProtKB">
        <authorList>
            <consortium name="RefSeq"/>
        </authorList>
    </citation>
    <scope>IDENTIFICATION</scope>
    <source>
        <tissue evidence="3">Leaf</tissue>
    </source>
</reference>
<dbReference type="InterPro" id="IPR005162">
    <property type="entry name" value="Retrotrans_gag_dom"/>
</dbReference>
<evidence type="ECO:0000313" key="3">
    <source>
        <dbReference type="RefSeq" id="XP_021837915.1"/>
    </source>
</evidence>
<dbReference type="GeneID" id="110777635"/>
<evidence type="ECO:0000259" key="1">
    <source>
        <dbReference type="Pfam" id="PF03732"/>
    </source>
</evidence>
<dbReference type="OrthoDB" id="1740536at2759"/>
<reference evidence="2" key="1">
    <citation type="journal article" date="2021" name="Nat. Commun.">
        <title>Genomic analyses provide insights into spinach domestication and the genetic basis of agronomic traits.</title>
        <authorList>
            <person name="Cai X."/>
            <person name="Sun X."/>
            <person name="Xu C."/>
            <person name="Sun H."/>
            <person name="Wang X."/>
            <person name="Ge C."/>
            <person name="Zhang Z."/>
            <person name="Wang Q."/>
            <person name="Fei Z."/>
            <person name="Jiao C."/>
            <person name="Wang Q."/>
        </authorList>
    </citation>
    <scope>NUCLEOTIDE SEQUENCE [LARGE SCALE GENOMIC DNA]</scope>
    <source>
        <strain evidence="2">cv. Varoflay</strain>
    </source>
</reference>
<dbReference type="PANTHER" id="PTHR33223:SF10">
    <property type="entry name" value="AMINOTRANSFERASE-LIKE PLANT MOBILE DOMAIN-CONTAINING PROTEIN"/>
    <property type="match status" value="1"/>
</dbReference>
<feature type="domain" description="Retrotransposon gag" evidence="1">
    <location>
        <begin position="4"/>
        <end position="55"/>
    </location>
</feature>
<gene>
    <name evidence="3" type="primary">LOC110777635</name>
</gene>
<dbReference type="RefSeq" id="XP_021837915.1">
    <property type="nucleotide sequence ID" value="XM_021982223.1"/>
</dbReference>
<accession>A0A9R0JKS1</accession>
<protein>
    <recommendedName>
        <fullName evidence="1">Retrotransposon gag domain-containing protein</fullName>
    </recommendedName>
</protein>
<evidence type="ECO:0000313" key="2">
    <source>
        <dbReference type="Proteomes" id="UP000813463"/>
    </source>
</evidence>
<proteinExistence type="predicted"/>
<keyword evidence="2" id="KW-1185">Reference proteome</keyword>
<dbReference type="Pfam" id="PF03732">
    <property type="entry name" value="Retrotrans_gag"/>
    <property type="match status" value="1"/>
</dbReference>
<name>A0A9R0JKS1_SPIOL</name>
<sequence length="136" mass="15505">MAHKEEKRTSMHLRHLQQGPDETLRSYVKKFNMEAGKIPDLPDGIALDNFVRGLKKGTFKLDLINKNVRTMADALSEAEAFMHATEICSHPYDVVTIKLSEHSKFKSDHLAARASNIWAMNEDVSESLRSKRERPV</sequence>
<dbReference type="PANTHER" id="PTHR33223">
    <property type="entry name" value="CCHC-TYPE DOMAIN-CONTAINING PROTEIN"/>
    <property type="match status" value="1"/>
</dbReference>
<dbReference type="KEGG" id="soe:110777635"/>